<evidence type="ECO:0000256" key="6">
    <source>
        <dbReference type="SAM" id="MobiDB-lite"/>
    </source>
</evidence>
<keyword evidence="2 4" id="KW-0547">Nucleotide-binding</keyword>
<dbReference type="GO" id="GO:0046872">
    <property type="term" value="F:metal ion binding"/>
    <property type="evidence" value="ECO:0007669"/>
    <property type="project" value="UniProtKB-KW"/>
</dbReference>
<keyword evidence="5" id="KW-0479">Metal-binding</keyword>
<dbReference type="GO" id="GO:0030272">
    <property type="term" value="F:5-formyltetrahydrofolate cyclo-ligase activity"/>
    <property type="evidence" value="ECO:0007669"/>
    <property type="project" value="UniProtKB-EC"/>
</dbReference>
<organism evidence="7 8">
    <name type="scientific">Kocuria tytonis</name>
    <dbReference type="NCBI Taxonomy" id="2054280"/>
    <lineage>
        <taxon>Bacteria</taxon>
        <taxon>Bacillati</taxon>
        <taxon>Actinomycetota</taxon>
        <taxon>Actinomycetes</taxon>
        <taxon>Micrococcales</taxon>
        <taxon>Micrococcaceae</taxon>
        <taxon>Kocuria</taxon>
    </lineage>
</organism>
<evidence type="ECO:0000256" key="3">
    <source>
        <dbReference type="ARBA" id="ARBA00022840"/>
    </source>
</evidence>
<dbReference type="InterPro" id="IPR024185">
    <property type="entry name" value="FTHF_cligase-like_sf"/>
</dbReference>
<evidence type="ECO:0000256" key="2">
    <source>
        <dbReference type="ARBA" id="ARBA00022741"/>
    </source>
</evidence>
<accession>A0A495A9Z8</accession>
<keyword evidence="8" id="KW-1185">Reference proteome</keyword>
<dbReference type="InterPro" id="IPR037171">
    <property type="entry name" value="NagB/RpiA_transferase-like"/>
</dbReference>
<dbReference type="GO" id="GO:0009396">
    <property type="term" value="P:folic acid-containing compound biosynthetic process"/>
    <property type="evidence" value="ECO:0007669"/>
    <property type="project" value="TreeGrafter"/>
</dbReference>
<dbReference type="PANTHER" id="PTHR23407:SF1">
    <property type="entry name" value="5-FORMYLTETRAHYDROFOLATE CYCLO-LIGASE"/>
    <property type="match status" value="1"/>
</dbReference>
<evidence type="ECO:0000256" key="4">
    <source>
        <dbReference type="PIRSR" id="PIRSR006806-1"/>
    </source>
</evidence>
<dbReference type="PANTHER" id="PTHR23407">
    <property type="entry name" value="ATPASE INHIBITOR/5-FORMYLTETRAHYDROFOLATE CYCLO-LIGASE"/>
    <property type="match status" value="1"/>
</dbReference>
<feature type="binding site" evidence="4">
    <location>
        <begin position="161"/>
        <end position="169"/>
    </location>
    <ligand>
        <name>ATP</name>
        <dbReference type="ChEBI" id="CHEBI:30616"/>
    </ligand>
</feature>
<dbReference type="Pfam" id="PF01812">
    <property type="entry name" value="5-FTHF_cyc-lig"/>
    <property type="match status" value="1"/>
</dbReference>
<evidence type="ECO:0000313" key="7">
    <source>
        <dbReference type="EMBL" id="RKQ36876.1"/>
    </source>
</evidence>
<keyword evidence="5" id="KW-0460">Magnesium</keyword>
<reference evidence="7 8" key="1">
    <citation type="submission" date="2018-10" db="EMBL/GenBank/DDBJ databases">
        <title>Kocuria tytouropygialis sp. nov., isolated from the uropygial gland of an American barn owl (Tyto furcata).</title>
        <authorList>
            <person name="Braun M.S."/>
            <person name="Wang E."/>
            <person name="Zimmermann S."/>
            <person name="Wagner H."/>
            <person name="Wink M."/>
        </authorList>
    </citation>
    <scope>NUCLEOTIDE SEQUENCE [LARGE SCALE GENOMIC DNA]</scope>
    <source>
        <strain evidence="7 8">442</strain>
    </source>
</reference>
<feature type="region of interest" description="Disordered" evidence="6">
    <location>
        <begin position="1"/>
        <end position="26"/>
    </location>
</feature>
<feature type="binding site" evidence="4">
    <location>
        <position position="82"/>
    </location>
    <ligand>
        <name>substrate</name>
    </ligand>
</feature>
<dbReference type="SUPFAM" id="SSF100950">
    <property type="entry name" value="NagB/RpiA/CoA transferase-like"/>
    <property type="match status" value="1"/>
</dbReference>
<dbReference type="EC" id="6.3.3.2" evidence="5"/>
<feature type="binding site" evidence="4">
    <location>
        <position position="77"/>
    </location>
    <ligand>
        <name>substrate</name>
    </ligand>
</feature>
<dbReference type="GO" id="GO:0005524">
    <property type="term" value="F:ATP binding"/>
    <property type="evidence" value="ECO:0007669"/>
    <property type="project" value="UniProtKB-KW"/>
</dbReference>
<evidence type="ECO:0000256" key="1">
    <source>
        <dbReference type="ARBA" id="ARBA00010638"/>
    </source>
</evidence>
<evidence type="ECO:0000256" key="5">
    <source>
        <dbReference type="RuleBase" id="RU361279"/>
    </source>
</evidence>
<name>A0A495A9Z8_9MICC</name>
<dbReference type="OrthoDB" id="3242798at2"/>
<gene>
    <name evidence="7" type="ORF">C1C97_004535</name>
</gene>
<keyword evidence="3 4" id="KW-0067">ATP-binding</keyword>
<feature type="compositionally biased region" description="Basic residues" evidence="6">
    <location>
        <begin position="38"/>
        <end position="47"/>
    </location>
</feature>
<protein>
    <recommendedName>
        <fullName evidence="5">5-formyltetrahydrofolate cyclo-ligase</fullName>
        <ecNumber evidence="5">6.3.3.2</ecNumber>
    </recommendedName>
</protein>
<dbReference type="GO" id="GO:0035999">
    <property type="term" value="P:tetrahydrofolate interconversion"/>
    <property type="evidence" value="ECO:0007669"/>
    <property type="project" value="TreeGrafter"/>
</dbReference>
<dbReference type="InterPro" id="IPR002698">
    <property type="entry name" value="FTHF_cligase"/>
</dbReference>
<dbReference type="Gene3D" id="3.40.50.10420">
    <property type="entry name" value="NagB/RpiA/CoA transferase-like"/>
    <property type="match status" value="1"/>
</dbReference>
<comment type="similarity">
    <text evidence="1 5">Belongs to the 5-formyltetrahydrofolate cyclo-ligase family.</text>
</comment>
<proteinExistence type="inferred from homology"/>
<keyword evidence="7" id="KW-0436">Ligase</keyword>
<dbReference type="AlphaFoldDB" id="A0A495A9Z8"/>
<feature type="region of interest" description="Disordered" evidence="6">
    <location>
        <begin position="38"/>
        <end position="57"/>
    </location>
</feature>
<feature type="binding site" evidence="4">
    <location>
        <begin position="30"/>
        <end position="34"/>
    </location>
    <ligand>
        <name>ATP</name>
        <dbReference type="ChEBI" id="CHEBI:30616"/>
    </ligand>
</feature>
<dbReference type="NCBIfam" id="TIGR02727">
    <property type="entry name" value="MTHFS_bact"/>
    <property type="match status" value="1"/>
</dbReference>
<sequence length="225" mass="24176">MRRVRCGPPRSGRPERSTRVAQAVGDAAEKARLRARVLARRRRRSPSSRHGAETGLTTHLGRLLAETAGPGDVAAFLPLPDEPPLLPALTAAHRAGHRVFLPVVEPLHQLGWVQWHPDVPLVQGALPGLLEPAGARHGVDAFATVQLLLVPVVAVDRDGVRLGFGGGYYDRFLPALAESGHRPEILACCFADEVLPAGTVPREPHDAVLPGVLTEQGPQRLGYPR</sequence>
<evidence type="ECO:0000313" key="8">
    <source>
        <dbReference type="Proteomes" id="UP000249516"/>
    </source>
</evidence>
<comment type="caution">
    <text evidence="7">The sequence shown here is derived from an EMBL/GenBank/DDBJ whole genome shotgun (WGS) entry which is preliminary data.</text>
</comment>
<dbReference type="Proteomes" id="UP000249516">
    <property type="component" value="Unassembled WGS sequence"/>
</dbReference>
<comment type="cofactor">
    <cofactor evidence="5">
        <name>Mg(2+)</name>
        <dbReference type="ChEBI" id="CHEBI:18420"/>
    </cofactor>
</comment>
<dbReference type="PIRSF" id="PIRSF006806">
    <property type="entry name" value="FTHF_cligase"/>
    <property type="match status" value="1"/>
</dbReference>
<dbReference type="EMBL" id="PNJG02000001">
    <property type="protein sequence ID" value="RKQ36876.1"/>
    <property type="molecule type" value="Genomic_DNA"/>
</dbReference>
<comment type="catalytic activity">
    <reaction evidence="5">
        <text>(6S)-5-formyl-5,6,7,8-tetrahydrofolate + ATP = (6R)-5,10-methenyltetrahydrofolate + ADP + phosphate</text>
        <dbReference type="Rhea" id="RHEA:10488"/>
        <dbReference type="ChEBI" id="CHEBI:30616"/>
        <dbReference type="ChEBI" id="CHEBI:43474"/>
        <dbReference type="ChEBI" id="CHEBI:57455"/>
        <dbReference type="ChEBI" id="CHEBI:57457"/>
        <dbReference type="ChEBI" id="CHEBI:456216"/>
        <dbReference type="EC" id="6.3.3.2"/>
    </reaction>
</comment>